<dbReference type="PANTHER" id="PTHR33870:SF4">
    <property type="entry name" value="CARDIOMYOPATHY-ASSOCIATED PROTEIN"/>
    <property type="match status" value="1"/>
</dbReference>
<feature type="region of interest" description="Disordered" evidence="1">
    <location>
        <begin position="688"/>
        <end position="707"/>
    </location>
</feature>
<dbReference type="Proteomes" id="UP000436088">
    <property type="component" value="Unassembled WGS sequence"/>
</dbReference>
<organism evidence="3 4">
    <name type="scientific">Hibiscus syriacus</name>
    <name type="common">Rose of Sharon</name>
    <dbReference type="NCBI Taxonomy" id="106335"/>
    <lineage>
        <taxon>Eukaryota</taxon>
        <taxon>Viridiplantae</taxon>
        <taxon>Streptophyta</taxon>
        <taxon>Embryophyta</taxon>
        <taxon>Tracheophyta</taxon>
        <taxon>Spermatophyta</taxon>
        <taxon>Magnoliopsida</taxon>
        <taxon>eudicotyledons</taxon>
        <taxon>Gunneridae</taxon>
        <taxon>Pentapetalae</taxon>
        <taxon>rosids</taxon>
        <taxon>malvids</taxon>
        <taxon>Malvales</taxon>
        <taxon>Malvaceae</taxon>
        <taxon>Malvoideae</taxon>
        <taxon>Hibiscus</taxon>
    </lineage>
</organism>
<comment type="caution">
    <text evidence="3">The sequence shown here is derived from an EMBL/GenBank/DDBJ whole genome shotgun (WGS) entry which is preliminary data.</text>
</comment>
<name>A0A6A2YL95_HIBSY</name>
<feature type="compositionally biased region" description="Basic and acidic residues" evidence="1">
    <location>
        <begin position="469"/>
        <end position="478"/>
    </location>
</feature>
<proteinExistence type="predicted"/>
<feature type="region of interest" description="Disordered" evidence="1">
    <location>
        <begin position="1351"/>
        <end position="1378"/>
    </location>
</feature>
<feature type="region of interest" description="Disordered" evidence="1">
    <location>
        <begin position="1076"/>
        <end position="1095"/>
    </location>
</feature>
<feature type="compositionally biased region" description="Basic and acidic residues" evidence="1">
    <location>
        <begin position="1874"/>
        <end position="1907"/>
    </location>
</feature>
<keyword evidence="2" id="KW-0472">Membrane</keyword>
<evidence type="ECO:0000313" key="3">
    <source>
        <dbReference type="EMBL" id="KAE8679014.1"/>
    </source>
</evidence>
<feature type="region of interest" description="Disordered" evidence="1">
    <location>
        <begin position="542"/>
        <end position="613"/>
    </location>
</feature>
<keyword evidence="4" id="KW-1185">Reference proteome</keyword>
<feature type="region of interest" description="Disordered" evidence="1">
    <location>
        <begin position="309"/>
        <end position="367"/>
    </location>
</feature>
<feature type="compositionally biased region" description="Acidic residues" evidence="1">
    <location>
        <begin position="333"/>
        <end position="350"/>
    </location>
</feature>
<dbReference type="PANTHER" id="PTHR33870">
    <property type="entry name" value="CARDIOMYOPATHY-ASSOCIATED PROTEIN"/>
    <property type="match status" value="1"/>
</dbReference>
<protein>
    <submittedName>
        <fullName evidence="3">Far1-related sequence 3</fullName>
    </submittedName>
</protein>
<feature type="region of interest" description="Disordered" evidence="1">
    <location>
        <begin position="255"/>
        <end position="285"/>
    </location>
</feature>
<evidence type="ECO:0000256" key="1">
    <source>
        <dbReference type="SAM" id="MobiDB-lite"/>
    </source>
</evidence>
<feature type="transmembrane region" description="Helical" evidence="2">
    <location>
        <begin position="20"/>
        <end position="39"/>
    </location>
</feature>
<evidence type="ECO:0000313" key="4">
    <source>
        <dbReference type="Proteomes" id="UP000436088"/>
    </source>
</evidence>
<feature type="compositionally biased region" description="Basic and acidic residues" evidence="1">
    <location>
        <begin position="351"/>
        <end position="367"/>
    </location>
</feature>
<feature type="region of interest" description="Disordered" evidence="1">
    <location>
        <begin position="447"/>
        <end position="478"/>
    </location>
</feature>
<feature type="compositionally biased region" description="Basic and acidic residues" evidence="1">
    <location>
        <begin position="571"/>
        <end position="598"/>
    </location>
</feature>
<feature type="compositionally biased region" description="Low complexity" evidence="1">
    <location>
        <begin position="545"/>
        <end position="556"/>
    </location>
</feature>
<feature type="region of interest" description="Disordered" evidence="1">
    <location>
        <begin position="1712"/>
        <end position="1733"/>
    </location>
</feature>
<evidence type="ECO:0000256" key="2">
    <source>
        <dbReference type="SAM" id="Phobius"/>
    </source>
</evidence>
<feature type="compositionally biased region" description="Polar residues" evidence="1">
    <location>
        <begin position="1311"/>
        <end position="1325"/>
    </location>
</feature>
<feature type="compositionally biased region" description="Low complexity" evidence="1">
    <location>
        <begin position="273"/>
        <end position="285"/>
    </location>
</feature>
<feature type="compositionally biased region" description="Low complexity" evidence="1">
    <location>
        <begin position="1908"/>
        <end position="1920"/>
    </location>
</feature>
<feature type="transmembrane region" description="Helical" evidence="2">
    <location>
        <begin position="46"/>
        <end position="69"/>
    </location>
</feature>
<feature type="compositionally biased region" description="Basic and acidic residues" evidence="1">
    <location>
        <begin position="312"/>
        <end position="328"/>
    </location>
</feature>
<feature type="region of interest" description="Disordered" evidence="1">
    <location>
        <begin position="1838"/>
        <end position="1920"/>
    </location>
</feature>
<feature type="compositionally biased region" description="Acidic residues" evidence="1">
    <location>
        <begin position="256"/>
        <end position="272"/>
    </location>
</feature>
<reference evidence="3" key="1">
    <citation type="submission" date="2019-09" db="EMBL/GenBank/DDBJ databases">
        <title>Draft genome information of white flower Hibiscus syriacus.</title>
        <authorList>
            <person name="Kim Y.-M."/>
        </authorList>
    </citation>
    <scope>NUCLEOTIDE SEQUENCE [LARGE SCALE GENOMIC DNA]</scope>
    <source>
        <strain evidence="3">YM2019G1</strain>
    </source>
</reference>
<dbReference type="EMBL" id="VEPZ02001331">
    <property type="protein sequence ID" value="KAE8679014.1"/>
    <property type="molecule type" value="Genomic_DNA"/>
</dbReference>
<accession>A0A6A2YL95</accession>
<keyword evidence="2" id="KW-1133">Transmembrane helix</keyword>
<feature type="region of interest" description="Disordered" evidence="1">
    <location>
        <begin position="1746"/>
        <end position="1765"/>
    </location>
</feature>
<keyword evidence="2" id="KW-0812">Transmembrane</keyword>
<feature type="region of interest" description="Disordered" evidence="1">
    <location>
        <begin position="193"/>
        <end position="217"/>
    </location>
</feature>
<sequence length="1920" mass="212703">MDFGVKVRKYVVILVKSCHSFVSNHPFLVGLVCFLIFLYRSFPLLFSFLVTASPVLVCTAVLLGTLLSFGSPNIPEINELEEENVSHEVSPLKTRAAAADTFVKRDFTDDDFVVQRHVGKRWDVVENADEKFTLVDNELNGVEEGENSVLYKPSVNDDLDSRDIHCENGVVDEVERLLRHSLMEKTAEIREEMLESERASSMREAEESQHLLADEVGDRNLEVVDGKLTSDIDDGPRDSELDYSLIFSWKGVARDEDADDGCKDDDDEDDSSDSGSDGAESSSPDASLADISLMLDELHPLLGSEATQPAHLSRDGLDAASESSRDSSNDGSVDSDELGDEGDGDNEEEGGEKGDKDDESKSAIKWTEDDQNNLMDLGTLELERNIRLDKLIARRRARKNMRLMAEMNLIDLDSADIPLNLAPISTSRGNPFDLPYDSYNDLGLPPIPGSAPSNLQHRRNPFDLPYDSSEEKPDLKGDSFQEEFSGFRQRGIATQRDSFFSLHESFNVGSSPLGVPRQDLKWKPYFFLEQLVPEGASPSLFQRQSSEVSESKLSSVPDTESVSSVVDEEDNKSNKQDVSRETEPILNEDHASVSDEQKSTSSDDVESVNVDQVENRDVHCDVVEITLGYGESQLETESVSEAGATTYSEHNDSEAKNRDVHCDEVAITFGDGAPATTHVEFNATEIHHRTEPAEEEDSSRSSLSSLSEIDEKISDVKGEEFAGIEPRDHELNESGISNQPSFEESDFHFTSGVVDVNQHLEPFFYSSFHPPSVETFLSLSTISSDTQAEISEIGSRSMLVESTDKKWEAHFEMAEQGTSGFQDMHACYSDLLNENELKEQDLPEISEHHVTFIGSTGGSSTSSDLNASMVHESVVEYVSREAGLSSDERLEEDVPNKEESSIQNSVDLLSIGEEIILAIDKGMGEVLDPSPEEQEHQMHPYESLEAEPVTRYVAVKEDTPLEQDGLIQTECNQMHLSNYDLDLDVDGHHDNRELSSMVLTYQHMPSNDVISSTAEEPGLVVVAQLQQVHPSEANLREEHEKESEMDQIHSPFYDSKTCTDLDPEMNVEGIPSLSCYQDVSSSDNPSSESKKQLLFDKDELHIDERDKLQEPSIIATESIREANDSNVQEVHDSEDKLSINFSSMTSEYTSLPSESPEHTLPTDREDLRENILKEIEREAPDKCYSYVDIYAPNSEVNEIKEFDEAILSELDTVGDFNVGEIGLPEGSHVTCAESAVVPEDIGTENNTNVELPVLEATVEDIDLAFKKLHVVDVEEVILPSMIENQPDHADTKSDLTVIEARSLEDIHNALQQGTEPNPAQLPQSTDLKKGSSEVEQNVVVVSSKEIEVSNAVSDIQESYDNAAGEPENDEETEERKAETNLKLPVLEARSIEDIVLAFKQLHEAVDAEEIILPSLIENQLDHADPTSELPVVEARSLEDINNAFQKGPELNPVELLQSTNLRNGSTEVEQHDAVSSKEIEVGEVVSGFQENENAAAESKNEYEAIEEIGMLTYVQQSVRKARLVEDIDLAFKQLHDGVGAEEVILTSMIENQLDHADPTPELPVVEARSLEDIHNAFRKCPERNPVELPLSTDMRNGSSDMEQHDVVSGEEIEAIHGVSGIQENSLNTASEPKNDYDEIEEMKTETNVELPVLEARSLKDIDLAFKQLHEGVDVEEVTLLTMIENHQGHADSNSDLPVVDARSLEDIHNAFQQGTKSNPTEQPHSSGEDHDVVSMNEIDGSNAVSGIQETSQNAAGEPKDEYEDKEEIEMETKAALPVLEAKSVEDIDLVLKQLHEGVDVEEVILPSMIENQQGHTDTNPVLPVVAPRYQEDFHNAFQQSPESNPAELPNNSRKHDGVSTEEIEVSENAASGIQEHENAPGEPKQKREESSEKSNLKLKGKKTESRDSSSSSSSSSSDSE</sequence>
<feature type="region of interest" description="Disordered" evidence="1">
    <location>
        <begin position="1311"/>
        <end position="1332"/>
    </location>
</feature>
<gene>
    <name evidence="3" type="ORF">F3Y22_tig00111402pilonHSYRG00667</name>
</gene>
<feature type="compositionally biased region" description="Polar residues" evidence="1">
    <location>
        <begin position="1712"/>
        <end position="1725"/>
    </location>
</feature>